<evidence type="ECO:0000256" key="4">
    <source>
        <dbReference type="ARBA" id="ARBA00022741"/>
    </source>
</evidence>
<dbReference type="InterPro" id="IPR000788">
    <property type="entry name" value="RNR_lg_C"/>
</dbReference>
<name>A0ABM7PWF3_SINCY</name>
<keyword evidence="6 10" id="KW-0560">Oxidoreductase</keyword>
<evidence type="ECO:0000256" key="9">
    <source>
        <dbReference type="ARBA" id="ARBA00047754"/>
    </source>
</evidence>
<reference evidence="12 13" key="1">
    <citation type="journal article" date="2021" name="J. Biosci. Bioeng.">
        <title>Identification and characterization of a chc gene cluster responsible for the aromatization pathway of cyclohexanecarboxylate degradation in Sinomonas cyclohexanicum ATCC 51369.</title>
        <authorList>
            <person name="Yamamoto T."/>
            <person name="Hasegawa Y."/>
            <person name="Lau P.C.K."/>
            <person name="Iwaki H."/>
        </authorList>
    </citation>
    <scope>NUCLEOTIDE SEQUENCE [LARGE SCALE GENOMIC DNA]</scope>
    <source>
        <strain evidence="12 13">ATCC 51369</strain>
    </source>
</reference>
<evidence type="ECO:0000256" key="1">
    <source>
        <dbReference type="ARBA" id="ARBA00010406"/>
    </source>
</evidence>
<dbReference type="PROSITE" id="PS00089">
    <property type="entry name" value="RIBORED_LARGE"/>
    <property type="match status" value="1"/>
</dbReference>
<dbReference type="PANTHER" id="PTHR11573">
    <property type="entry name" value="RIBONUCLEOSIDE-DIPHOSPHATE REDUCTASE LARGE CHAIN"/>
    <property type="match status" value="1"/>
</dbReference>
<dbReference type="InterPro" id="IPR026459">
    <property type="entry name" value="RNR_1b_NrdE"/>
</dbReference>
<dbReference type="PRINTS" id="PR01183">
    <property type="entry name" value="RIBORDTASEM1"/>
</dbReference>
<dbReference type="EMBL" id="AP024525">
    <property type="protein sequence ID" value="BCT76407.1"/>
    <property type="molecule type" value="Genomic_DNA"/>
</dbReference>
<dbReference type="SUPFAM" id="SSF51998">
    <property type="entry name" value="PFL-like glycyl radical enzymes"/>
    <property type="match status" value="1"/>
</dbReference>
<evidence type="ECO:0000256" key="10">
    <source>
        <dbReference type="RuleBase" id="RU003410"/>
    </source>
</evidence>
<evidence type="ECO:0000313" key="13">
    <source>
        <dbReference type="Proteomes" id="UP001319861"/>
    </source>
</evidence>
<dbReference type="InterPro" id="IPR008926">
    <property type="entry name" value="RNR_R1-su_N"/>
</dbReference>
<dbReference type="InterPro" id="IPR013554">
    <property type="entry name" value="RNR_N"/>
</dbReference>
<evidence type="ECO:0000259" key="11">
    <source>
        <dbReference type="PROSITE" id="PS00089"/>
    </source>
</evidence>
<organism evidence="12 13">
    <name type="scientific">Sinomonas cyclohexanicum</name>
    <name type="common">Corynebacterium cyclohexanicum</name>
    <dbReference type="NCBI Taxonomy" id="322009"/>
    <lineage>
        <taxon>Bacteria</taxon>
        <taxon>Bacillati</taxon>
        <taxon>Actinomycetota</taxon>
        <taxon>Actinomycetes</taxon>
        <taxon>Micrococcales</taxon>
        <taxon>Micrococcaceae</taxon>
        <taxon>Sinomonas</taxon>
    </lineage>
</organism>
<comment type="function">
    <text evidence="10">Provides the precursors necessary for DNA synthesis. Catalyzes the biosynthesis of deoxyribonucleotides from the corresponding ribonucleotides.</text>
</comment>
<dbReference type="SUPFAM" id="SSF48168">
    <property type="entry name" value="R1 subunit of ribonucleotide reductase, N-terminal domain"/>
    <property type="match status" value="1"/>
</dbReference>
<dbReference type="InterPro" id="IPR013346">
    <property type="entry name" value="NrdE_NrdA_C"/>
</dbReference>
<keyword evidence="13" id="KW-1185">Reference proteome</keyword>
<dbReference type="NCBIfam" id="TIGR02506">
    <property type="entry name" value="NrdE_NrdA"/>
    <property type="match status" value="1"/>
</dbReference>
<evidence type="ECO:0000256" key="5">
    <source>
        <dbReference type="ARBA" id="ARBA00022840"/>
    </source>
</evidence>
<feature type="domain" description="Ribonucleotide reductase large subunit" evidence="11">
    <location>
        <begin position="581"/>
        <end position="603"/>
    </location>
</feature>
<dbReference type="NCBIfam" id="TIGR04170">
    <property type="entry name" value="RNR_1b_NrdE"/>
    <property type="match status" value="1"/>
</dbReference>
<evidence type="ECO:0000313" key="12">
    <source>
        <dbReference type="EMBL" id="BCT76407.1"/>
    </source>
</evidence>
<dbReference type="Gene3D" id="1.10.1650.20">
    <property type="match status" value="1"/>
</dbReference>
<keyword evidence="8" id="KW-1015">Disulfide bond</keyword>
<comment type="catalytic activity">
    <reaction evidence="9 10">
        <text>a 2'-deoxyribonucleoside 5'-diphosphate + [thioredoxin]-disulfide + H2O = a ribonucleoside 5'-diphosphate + [thioredoxin]-dithiol</text>
        <dbReference type="Rhea" id="RHEA:23252"/>
        <dbReference type="Rhea" id="RHEA-COMP:10698"/>
        <dbReference type="Rhea" id="RHEA-COMP:10700"/>
        <dbReference type="ChEBI" id="CHEBI:15377"/>
        <dbReference type="ChEBI" id="CHEBI:29950"/>
        <dbReference type="ChEBI" id="CHEBI:50058"/>
        <dbReference type="ChEBI" id="CHEBI:57930"/>
        <dbReference type="ChEBI" id="CHEBI:73316"/>
        <dbReference type="EC" id="1.17.4.1"/>
    </reaction>
</comment>
<evidence type="ECO:0000256" key="8">
    <source>
        <dbReference type="ARBA" id="ARBA00023157"/>
    </source>
</evidence>
<dbReference type="InterPro" id="IPR013509">
    <property type="entry name" value="RNR_lsu_N"/>
</dbReference>
<proteinExistence type="inferred from homology"/>
<dbReference type="InterPro" id="IPR039718">
    <property type="entry name" value="Rrm1"/>
</dbReference>
<dbReference type="Proteomes" id="UP001319861">
    <property type="component" value="Chromosome"/>
</dbReference>
<gene>
    <name evidence="12" type="primary">nrdE2</name>
    <name evidence="12" type="ORF">SCMU_22490</name>
</gene>
<evidence type="ECO:0000256" key="6">
    <source>
        <dbReference type="ARBA" id="ARBA00023002"/>
    </source>
</evidence>
<keyword evidence="5" id="KW-0067">ATP-binding</keyword>
<evidence type="ECO:0000256" key="7">
    <source>
        <dbReference type="ARBA" id="ARBA00023116"/>
    </source>
</evidence>
<keyword evidence="3" id="KW-0021">Allosteric enzyme</keyword>
<dbReference type="Pfam" id="PF08343">
    <property type="entry name" value="RNR_N"/>
    <property type="match status" value="1"/>
</dbReference>
<dbReference type="Pfam" id="PF02867">
    <property type="entry name" value="Ribonuc_red_lgC"/>
    <property type="match status" value="1"/>
</dbReference>
<dbReference type="Gene3D" id="3.20.70.20">
    <property type="match status" value="1"/>
</dbReference>
<dbReference type="EC" id="1.17.4.1" evidence="2 10"/>
<protein>
    <recommendedName>
        <fullName evidence="2 10">Ribonucleoside-diphosphate reductase</fullName>
        <ecNumber evidence="2 10">1.17.4.1</ecNumber>
    </recommendedName>
</protein>
<keyword evidence="7 10" id="KW-0215">Deoxyribonucleotide synthesis</keyword>
<dbReference type="PANTHER" id="PTHR11573:SF30">
    <property type="entry name" value="RIBONUCLEOSIDE-DIPHOSPHATE REDUCTASE 2 SUBUNIT ALPHA"/>
    <property type="match status" value="1"/>
</dbReference>
<sequence length="729" mass="82731">MDATVAEPAVAETAEGKAVDSKELPAKYRGLGYHELNAMLNLYGEDGKIQFDADRYAARQYFLDHVNTNTVFFHDLDEKLDYLVKKDYYERETLDQYTMNFVRDLFARAYKKKFRFETFLGAFKFYTSYTLKTFDGKRYLERYEDRVCMVALHLARGDEKLATQLVDEIIAGRFQPATPTFLNAGKKQRGELVSCFLLRIEDNMESIARGINSALQLSKRGGGVALSLTNIREHGAPIKQIENQSSGVIPVMKLLEDSFSYANQLGARQGAGAVYLHAHHPDIYRFLDTKRENADEKIRIKTLSLGVVIPDITFELAKRNEDMYLFSPYDVERVYGKPFSDVSVTEKYYEMVDDARIKKTKINAREFFQTLAEIQFESGYPYIMFEDTVNRANPIAGKVTMSNLCSEILQVSTPSEYNEDLTYATVGKDISCNLGSMNIAKTMDSEDFALSIETAIRALSAVSDMSYIESVPSVAEGNSKSHAIGLGQMNLHGYLARERVHYGSEEGLDFTNIYFYTVLFHALRASNLLAKEHGQAFGGFENSKYASGEFFDKYTEQEWVPQTEKVKELFAKVHIPTQEDWSALKADVMEHGIYNQNLQAVPPTGSISYINNSTSSIHPVASKVEIRKEGKIGRVYYPAPYLTNENLDYYQDAYEIGYEKIIDTYAAATQHVDQGLSLTLFFKDTATTRDINKAQIYAWRKGIKTLYYIRLRQLALEGTEVEGCVSCML</sequence>
<comment type="similarity">
    <text evidence="1 10">Belongs to the ribonucleoside diphosphate reductase large chain family.</text>
</comment>
<dbReference type="Pfam" id="PF00317">
    <property type="entry name" value="Ribonuc_red_lgN"/>
    <property type="match status" value="1"/>
</dbReference>
<evidence type="ECO:0000256" key="2">
    <source>
        <dbReference type="ARBA" id="ARBA00012274"/>
    </source>
</evidence>
<keyword evidence="4" id="KW-0547">Nucleotide-binding</keyword>
<accession>A0ABM7PWF3</accession>
<evidence type="ECO:0000256" key="3">
    <source>
        <dbReference type="ARBA" id="ARBA00022533"/>
    </source>
</evidence>
<dbReference type="CDD" id="cd01679">
    <property type="entry name" value="RNR_I"/>
    <property type="match status" value="1"/>
</dbReference>